<dbReference type="OrthoDB" id="6267135at2"/>
<dbReference type="RefSeq" id="WP_126503783.1">
    <property type="nucleotide sequence ID" value="NZ_RXNV01000001.1"/>
</dbReference>
<name>A0A431WGC8_9GAMM</name>
<dbReference type="AlphaFoldDB" id="A0A431WGC8"/>
<protein>
    <submittedName>
        <fullName evidence="1">Uncharacterized protein</fullName>
    </submittedName>
</protein>
<reference evidence="1 2" key="1">
    <citation type="submission" date="2018-12" db="EMBL/GenBank/DDBJ databases">
        <authorList>
            <person name="Yu L."/>
        </authorList>
    </citation>
    <scope>NUCLEOTIDE SEQUENCE [LARGE SCALE GENOMIC DNA]</scope>
    <source>
        <strain evidence="1 2">HAW-EB5</strain>
    </source>
</reference>
<accession>A0A431WGC8</accession>
<organism evidence="1 2">
    <name type="scientific">Shewanella atlantica</name>
    <dbReference type="NCBI Taxonomy" id="271099"/>
    <lineage>
        <taxon>Bacteria</taxon>
        <taxon>Pseudomonadati</taxon>
        <taxon>Pseudomonadota</taxon>
        <taxon>Gammaproteobacteria</taxon>
        <taxon>Alteromonadales</taxon>
        <taxon>Shewanellaceae</taxon>
        <taxon>Shewanella</taxon>
    </lineage>
</organism>
<dbReference type="Proteomes" id="UP000282060">
    <property type="component" value="Unassembled WGS sequence"/>
</dbReference>
<proteinExistence type="predicted"/>
<gene>
    <name evidence="1" type="ORF">EKG39_02120</name>
</gene>
<sequence length="86" mass="10078">MCSTPKTNLSAKMPKTPFRSFMASMTLTQRKRFAEVANWAEERREIREHYRQRAEKKAQNLGQIQAAPSLFQRIKIFCDQTIKLMG</sequence>
<evidence type="ECO:0000313" key="2">
    <source>
        <dbReference type="Proteomes" id="UP000282060"/>
    </source>
</evidence>
<dbReference type="EMBL" id="RXNV01000001">
    <property type="protein sequence ID" value="RTR34492.1"/>
    <property type="molecule type" value="Genomic_DNA"/>
</dbReference>
<evidence type="ECO:0000313" key="1">
    <source>
        <dbReference type="EMBL" id="RTR34492.1"/>
    </source>
</evidence>
<comment type="caution">
    <text evidence="1">The sequence shown here is derived from an EMBL/GenBank/DDBJ whole genome shotgun (WGS) entry which is preliminary data.</text>
</comment>
<keyword evidence="2" id="KW-1185">Reference proteome</keyword>